<gene>
    <name evidence="3" type="ORF">CP968_01345</name>
    <name evidence="2" type="ORF">GCM10010371_53540</name>
</gene>
<accession>A0A5P2UCY6</accession>
<organism evidence="3 4">
    <name type="scientific">Streptomyces subrutilus</name>
    <dbReference type="NCBI Taxonomy" id="36818"/>
    <lineage>
        <taxon>Bacteria</taxon>
        <taxon>Bacillati</taxon>
        <taxon>Actinomycetota</taxon>
        <taxon>Actinomycetes</taxon>
        <taxon>Kitasatosporales</taxon>
        <taxon>Streptomycetaceae</taxon>
        <taxon>Streptomyces</taxon>
    </lineage>
</organism>
<dbReference type="Proteomes" id="UP000634660">
    <property type="component" value="Unassembled WGS sequence"/>
</dbReference>
<dbReference type="KEGG" id="ssub:CP968_01345"/>
<reference evidence="3 4" key="2">
    <citation type="submission" date="2017-09" db="EMBL/GenBank/DDBJ databases">
        <authorList>
            <person name="Lee N."/>
            <person name="Cho B.-K."/>
        </authorList>
    </citation>
    <scope>NUCLEOTIDE SEQUENCE [LARGE SCALE GENOMIC DNA]</scope>
    <source>
        <strain evidence="3 4">ATCC 27467</strain>
    </source>
</reference>
<feature type="region of interest" description="Disordered" evidence="1">
    <location>
        <begin position="116"/>
        <end position="136"/>
    </location>
</feature>
<dbReference type="AlphaFoldDB" id="A0A5P2UCY6"/>
<dbReference type="EMBL" id="BMVX01000024">
    <property type="protein sequence ID" value="GGZ86848.1"/>
    <property type="molecule type" value="Genomic_DNA"/>
</dbReference>
<evidence type="ECO:0000256" key="1">
    <source>
        <dbReference type="SAM" id="MobiDB-lite"/>
    </source>
</evidence>
<reference evidence="2" key="1">
    <citation type="journal article" date="2014" name="Int. J. Syst. Evol. Microbiol.">
        <title>Complete genome sequence of Corynebacterium casei LMG S-19264T (=DSM 44701T), isolated from a smear-ripened cheese.</title>
        <authorList>
            <consortium name="US DOE Joint Genome Institute (JGI-PGF)"/>
            <person name="Walter F."/>
            <person name="Albersmeier A."/>
            <person name="Kalinowski J."/>
            <person name="Ruckert C."/>
        </authorList>
    </citation>
    <scope>NUCLEOTIDE SEQUENCE</scope>
    <source>
        <strain evidence="2">JCM 4834</strain>
    </source>
</reference>
<dbReference type="EMBL" id="CP023701">
    <property type="protein sequence ID" value="QEU77133.1"/>
    <property type="molecule type" value="Genomic_DNA"/>
</dbReference>
<name>A0A5P2UCY6_9ACTN</name>
<keyword evidence="4" id="KW-1185">Reference proteome</keyword>
<dbReference type="Proteomes" id="UP000326831">
    <property type="component" value="Chromosome"/>
</dbReference>
<protein>
    <submittedName>
        <fullName evidence="3">Uncharacterized protein</fullName>
    </submittedName>
</protein>
<reference evidence="2" key="3">
    <citation type="submission" date="2020-09" db="EMBL/GenBank/DDBJ databases">
        <authorList>
            <person name="Sun Q."/>
            <person name="Ohkuma M."/>
        </authorList>
    </citation>
    <scope>NUCLEOTIDE SEQUENCE</scope>
    <source>
        <strain evidence="2">JCM 4834</strain>
    </source>
</reference>
<proteinExistence type="predicted"/>
<evidence type="ECO:0000313" key="3">
    <source>
        <dbReference type="EMBL" id="QEU77133.1"/>
    </source>
</evidence>
<feature type="region of interest" description="Disordered" evidence="1">
    <location>
        <begin position="29"/>
        <end position="52"/>
    </location>
</feature>
<evidence type="ECO:0000313" key="2">
    <source>
        <dbReference type="EMBL" id="GGZ86848.1"/>
    </source>
</evidence>
<sequence>MHTHTPTPRSSVPHAAHSHDLIRVHGARENDLKDGGITGPCGSGRPACGSPAAAVVPPPRVAWSGPGRAVAAGPCAAAGSGRAGGRTSGATPLPGPAGRTFICPGTVLSYRSKNEVTTPAAPVGATAAGAATTAPA</sequence>
<evidence type="ECO:0000313" key="4">
    <source>
        <dbReference type="Proteomes" id="UP000326831"/>
    </source>
</evidence>